<feature type="domain" description="KIB1-4 beta-propeller" evidence="1">
    <location>
        <begin position="440"/>
        <end position="662"/>
    </location>
</feature>
<dbReference type="InterPro" id="IPR005174">
    <property type="entry name" value="KIB1-4_b-propeller"/>
</dbReference>
<dbReference type="AlphaFoldDB" id="A0ABC9H2C2"/>
<proteinExistence type="predicted"/>
<sequence>MACHEPLSHPDFCSIPWVINFSKTKAEEPRTTFVNPFDGCFFEGRLPMIEGKQCLRCFGDWLLVFYDGTQECFLVNITSCSKISLPPLLHPIDSLGTCALSSPTPPNCTVMFACSRDGRFVLHCRPGDQEWTKHDIDFQDDREDFVGTIFGSKGKMYVNTTYNGQCVIINTTSDSCVEKMGVADPDTCPLYHPCASFWVESDGDIFLVRFYLHSYQGLGVTNIDIHRMDTSNYVWRRVENIGGATFFLGRNCVAVSSLAAGTKANCIYLLLWSCDGMRLYSIRLDDWTMSFSLLPAFTEDLQNLSSCEDIWSKTYWAIPQRFRQEPTKYLGGSSSEFRRSILSMEDEEQLASLWSGLPVELIELLVPKLSFVDYYHIRAVCKGWNLIGRSIQHAKIHPMLMSVYGRSGNLCRLFDPMVEKQYIAKDIMLSDGNWQTLHFSKCGWVLLTKGKRCICAVNPFSREVFKLPKMRHHLFNGIAFSSAPKCPDFVVLAIHKDPWQDSVDVMLWRDGDKRWTNYELPCDTPFSMTTNNPVFFDNEFYFLGVHGNLGVFNPDEVTWRVLDKPERVRDGAHDYGDRYCYLVEFKGDLIAIFRPYDASPIEMFKLDRSDMSWTKVLRLDDAVLFLDNWNAIIRSSLEYGCCNRIYLPFVDYKEAEDQRVSVFYDLEDGKYKPELYGVTEPINCIWVEPNFNGHL</sequence>
<keyword evidence="4" id="KW-1185">Reference proteome</keyword>
<dbReference type="Proteomes" id="UP001497457">
    <property type="component" value="Unassembled WGS sequence"/>
</dbReference>
<name>A0ABC9H2C2_9POAL</name>
<dbReference type="PANTHER" id="PTHR33127">
    <property type="entry name" value="TRANSMEMBRANE PROTEIN"/>
    <property type="match status" value="1"/>
</dbReference>
<dbReference type="PANTHER" id="PTHR33127:SF97">
    <property type="entry name" value="OS08G0448300 PROTEIN"/>
    <property type="match status" value="1"/>
</dbReference>
<accession>A0ABC9H2C2</accession>
<dbReference type="EMBL" id="OZ075123">
    <property type="protein sequence ID" value="CAL4918155.1"/>
    <property type="molecule type" value="Genomic_DNA"/>
</dbReference>
<protein>
    <recommendedName>
        <fullName evidence="1">KIB1-4 beta-propeller domain-containing protein</fullName>
    </recommendedName>
</protein>
<feature type="domain" description="KIB1-4 beta-propeller" evidence="1">
    <location>
        <begin position="38"/>
        <end position="275"/>
    </location>
</feature>
<dbReference type="Pfam" id="PF03478">
    <property type="entry name" value="Beta-prop_KIB1-4"/>
    <property type="match status" value="2"/>
</dbReference>
<evidence type="ECO:0000313" key="4">
    <source>
        <dbReference type="Proteomes" id="UP001497457"/>
    </source>
</evidence>
<dbReference type="Proteomes" id="UP001497457">
    <property type="component" value="Chromosome 13rd"/>
</dbReference>
<evidence type="ECO:0000259" key="1">
    <source>
        <dbReference type="Pfam" id="PF03478"/>
    </source>
</evidence>
<dbReference type="EMBL" id="CAXIPR030001211">
    <property type="protein sequence ID" value="CAM0148107.1"/>
    <property type="molecule type" value="Genomic_DNA"/>
</dbReference>
<dbReference type="SUPFAM" id="SSF50965">
    <property type="entry name" value="Galactose oxidase, central domain"/>
    <property type="match status" value="1"/>
</dbReference>
<dbReference type="InterPro" id="IPR011043">
    <property type="entry name" value="Gal_Oxase/kelch_b-propeller"/>
</dbReference>
<gene>
    <name evidence="3" type="ORF">URODEC1_LOCUS121454</name>
    <name evidence="2" type="ORF">URODEC1_LOCUS19000</name>
</gene>
<organism evidence="3 4">
    <name type="scientific">Urochloa decumbens</name>
    <dbReference type="NCBI Taxonomy" id="240449"/>
    <lineage>
        <taxon>Eukaryota</taxon>
        <taxon>Viridiplantae</taxon>
        <taxon>Streptophyta</taxon>
        <taxon>Embryophyta</taxon>
        <taxon>Tracheophyta</taxon>
        <taxon>Spermatophyta</taxon>
        <taxon>Magnoliopsida</taxon>
        <taxon>Liliopsida</taxon>
        <taxon>Poales</taxon>
        <taxon>Poaceae</taxon>
        <taxon>PACMAD clade</taxon>
        <taxon>Panicoideae</taxon>
        <taxon>Panicodae</taxon>
        <taxon>Paniceae</taxon>
        <taxon>Melinidinae</taxon>
        <taxon>Urochloa</taxon>
    </lineage>
</organism>
<reference evidence="3 4" key="1">
    <citation type="submission" date="2024-10" db="EMBL/GenBank/DDBJ databases">
        <authorList>
            <person name="Ryan C."/>
        </authorList>
    </citation>
    <scope>NUCLEOTIDE SEQUENCE [LARGE SCALE GENOMIC DNA]</scope>
</reference>
<dbReference type="SUPFAM" id="SSF81383">
    <property type="entry name" value="F-box domain"/>
    <property type="match status" value="1"/>
</dbReference>
<dbReference type="InterPro" id="IPR036047">
    <property type="entry name" value="F-box-like_dom_sf"/>
</dbReference>
<evidence type="ECO:0000313" key="3">
    <source>
        <dbReference type="EMBL" id="CAM0148107.1"/>
    </source>
</evidence>
<evidence type="ECO:0000313" key="2">
    <source>
        <dbReference type="EMBL" id="CAL4918155.1"/>
    </source>
</evidence>